<dbReference type="GO" id="GO:0005840">
    <property type="term" value="C:ribosome"/>
    <property type="evidence" value="ECO:0007669"/>
    <property type="project" value="UniProtKB-KW"/>
</dbReference>
<sequence>FGSRYGKRVRAKLVKVESKQRIKQKCPFCGKLGAKRLSKGIWKCSKCDKKFAAGEKAKYTGRFSDAPDEIKELLDKAA</sequence>
<dbReference type="GO" id="GO:0006412">
    <property type="term" value="P:translation"/>
    <property type="evidence" value="ECO:0007669"/>
    <property type="project" value="InterPro"/>
</dbReference>
<dbReference type="Gene3D" id="2.20.25.30">
    <property type="match status" value="1"/>
</dbReference>
<evidence type="ECO:0000256" key="2">
    <source>
        <dbReference type="ARBA" id="ARBA00022980"/>
    </source>
</evidence>
<dbReference type="PANTHER" id="PTHR48129">
    <property type="entry name" value="60S RIBOSOMAL PROTEIN L37A"/>
    <property type="match status" value="1"/>
</dbReference>
<reference evidence="4" key="1">
    <citation type="journal article" date="2014" name="Front. Microbiol.">
        <title>High frequency of phylogenetically diverse reductive dehalogenase-homologous genes in deep subseafloor sedimentary metagenomes.</title>
        <authorList>
            <person name="Kawai M."/>
            <person name="Futagami T."/>
            <person name="Toyoda A."/>
            <person name="Takaki Y."/>
            <person name="Nishi S."/>
            <person name="Hori S."/>
            <person name="Arai W."/>
            <person name="Tsubouchi T."/>
            <person name="Morono Y."/>
            <person name="Uchiyama I."/>
            <person name="Ito T."/>
            <person name="Fujiyama A."/>
            <person name="Inagaki F."/>
            <person name="Takami H."/>
        </authorList>
    </citation>
    <scope>NUCLEOTIDE SEQUENCE</scope>
    <source>
        <strain evidence="4">Expedition CK06-06</strain>
    </source>
</reference>
<evidence type="ECO:0008006" key="5">
    <source>
        <dbReference type="Google" id="ProtNLM"/>
    </source>
</evidence>
<gene>
    <name evidence="4" type="ORF">S06H3_12541</name>
</gene>
<accession>X1LRV1</accession>
<dbReference type="Pfam" id="PF01780">
    <property type="entry name" value="Ribosomal_L37ae"/>
    <property type="match status" value="1"/>
</dbReference>
<organism evidence="4">
    <name type="scientific">marine sediment metagenome</name>
    <dbReference type="NCBI Taxonomy" id="412755"/>
    <lineage>
        <taxon>unclassified sequences</taxon>
        <taxon>metagenomes</taxon>
        <taxon>ecological metagenomes</taxon>
    </lineage>
</organism>
<dbReference type="AlphaFoldDB" id="X1LRV1"/>
<feature type="non-terminal residue" evidence="4">
    <location>
        <position position="1"/>
    </location>
</feature>
<dbReference type="PANTHER" id="PTHR48129:SF1">
    <property type="entry name" value="LARGE RIBOSOMAL SUBUNIT PROTEIN EL43"/>
    <property type="match status" value="1"/>
</dbReference>
<dbReference type="InterPro" id="IPR011332">
    <property type="entry name" value="Ribosomal_zn-bd"/>
</dbReference>
<name>X1LRV1_9ZZZZ</name>
<dbReference type="GO" id="GO:1990904">
    <property type="term" value="C:ribonucleoprotein complex"/>
    <property type="evidence" value="ECO:0007669"/>
    <property type="project" value="UniProtKB-KW"/>
</dbReference>
<evidence type="ECO:0000256" key="1">
    <source>
        <dbReference type="ARBA" id="ARBA00008672"/>
    </source>
</evidence>
<evidence type="ECO:0000313" key="4">
    <source>
        <dbReference type="EMBL" id="GAI08516.1"/>
    </source>
</evidence>
<dbReference type="InterPro" id="IPR050522">
    <property type="entry name" value="Ribosomal_protein_eL43"/>
</dbReference>
<keyword evidence="2" id="KW-0689">Ribosomal protein</keyword>
<dbReference type="EMBL" id="BARV01006135">
    <property type="protein sequence ID" value="GAI08516.1"/>
    <property type="molecule type" value="Genomic_DNA"/>
</dbReference>
<comment type="caution">
    <text evidence="4">The sequence shown here is derived from an EMBL/GenBank/DDBJ whole genome shotgun (WGS) entry which is preliminary data.</text>
</comment>
<comment type="similarity">
    <text evidence="1">Belongs to the eukaryotic ribosomal protein eL43 family.</text>
</comment>
<dbReference type="InterPro" id="IPR011331">
    <property type="entry name" value="Ribosomal_eL37/eL43"/>
</dbReference>
<dbReference type="SUPFAM" id="SSF57829">
    <property type="entry name" value="Zn-binding ribosomal proteins"/>
    <property type="match status" value="1"/>
</dbReference>
<dbReference type="GO" id="GO:0003735">
    <property type="term" value="F:structural constituent of ribosome"/>
    <property type="evidence" value="ECO:0007669"/>
    <property type="project" value="InterPro"/>
</dbReference>
<evidence type="ECO:0000256" key="3">
    <source>
        <dbReference type="ARBA" id="ARBA00023274"/>
    </source>
</evidence>
<proteinExistence type="inferred from homology"/>
<dbReference type="InterPro" id="IPR002674">
    <property type="entry name" value="Ribosomal_eL43"/>
</dbReference>
<protein>
    <recommendedName>
        <fullName evidence="5">50S ribosomal protein L37ae</fullName>
    </recommendedName>
</protein>
<keyword evidence="3" id="KW-0687">Ribonucleoprotein</keyword>